<evidence type="ECO:0000313" key="3">
    <source>
        <dbReference type="EMBL" id="KAI1895495.1"/>
    </source>
</evidence>
<sequence length="726" mass="81553">MAGANCKLLYAWHMKVPPECYLQFGGKRQKHDLVREIPSVFMNGSEVYDGGGASLQVQSEEQTDPPGFIGSSAPQEQVEEGEKGVELLGEEQWVRATDAQEPNTEEPGDGQKEGEIMGSESAMAKGNIWEDKGKEVQEVWEAASPFLEDSGKAVEEKEEGMRQLEKLGLVKDQGLEMEGQQQKRVTEVQTQEGVSAVGAGGLDSDQGEESVEANFGEHPQGASSAVLDLSALLSETNVPPWQSFAQPMHAGWHFPTGPGLGKVVHCPSWQFPDMSYYPQQEMMPFEVVWRVWENLSEPHIESEHLQGAGLDPQKLFEFTIMSYNILAQDLLEANQDLYQHCAPEVLAWEFRLQNILREFEQWDADILCLQEVQENHYIEQLHPALSNMGYACVYKRRTGTKTDGCAICYRQTLFSQLSLREVEYYRPQVEMLDRDNVGLVLLLQPISLQGSEVTALGPPLCVANTHLLYNPRRGDVKLAQLSILLAEIDLVVKRLWLKGTSCPIVVCGDFNSVPYMPLYNFITTQQLYYHGLPAWMISGQEDLSYKMQHRRLCAPLWPSTLGISDNCQYVCSGARDSGNLHYDHEFLLGLRFCEAALIRPKDMELIQGVTDATPEPTEKQIYIPRFRNTIQHGFKLRSAYSHFITETNRPEVTTLHSEFGATVDYIFYSSLSGGVGCLQHGGLKLIGRLALLSEEDLWPMKGLPNEIFSSDHLCLLAKFQLDPEHV</sequence>
<dbReference type="GO" id="GO:0000175">
    <property type="term" value="F:3'-5'-RNA exonuclease activity"/>
    <property type="evidence" value="ECO:0007669"/>
    <property type="project" value="TreeGrafter"/>
</dbReference>
<accession>A0A8T3DMM6</accession>
<dbReference type="SUPFAM" id="SSF56219">
    <property type="entry name" value="DNase I-like"/>
    <property type="match status" value="1"/>
</dbReference>
<gene>
    <name evidence="3" type="ORF">AGOR_G00106850</name>
</gene>
<name>A0A8T3DMM6_9TELE</name>
<evidence type="ECO:0000259" key="2">
    <source>
        <dbReference type="Pfam" id="PF03372"/>
    </source>
</evidence>
<dbReference type="AlphaFoldDB" id="A0A8T3DMM6"/>
<dbReference type="OrthoDB" id="10253982at2759"/>
<dbReference type="PANTHER" id="PTHR12121:SF28">
    <property type="entry name" value="PROTEIN ANGEL HOMOLOG 1"/>
    <property type="match status" value="1"/>
</dbReference>
<feature type="region of interest" description="Disordered" evidence="1">
    <location>
        <begin position="95"/>
        <end position="116"/>
    </location>
</feature>
<dbReference type="PANTHER" id="PTHR12121">
    <property type="entry name" value="CARBON CATABOLITE REPRESSOR PROTEIN 4"/>
    <property type="match status" value="1"/>
</dbReference>
<feature type="region of interest" description="Disordered" evidence="1">
    <location>
        <begin position="58"/>
        <end position="83"/>
    </location>
</feature>
<organism evidence="3 4">
    <name type="scientific">Albula goreensis</name>
    <dbReference type="NCBI Taxonomy" id="1534307"/>
    <lineage>
        <taxon>Eukaryota</taxon>
        <taxon>Metazoa</taxon>
        <taxon>Chordata</taxon>
        <taxon>Craniata</taxon>
        <taxon>Vertebrata</taxon>
        <taxon>Euteleostomi</taxon>
        <taxon>Actinopterygii</taxon>
        <taxon>Neopterygii</taxon>
        <taxon>Teleostei</taxon>
        <taxon>Albuliformes</taxon>
        <taxon>Albulidae</taxon>
        <taxon>Albula</taxon>
    </lineage>
</organism>
<evidence type="ECO:0000313" key="4">
    <source>
        <dbReference type="Proteomes" id="UP000829720"/>
    </source>
</evidence>
<dbReference type="Gene3D" id="3.60.10.10">
    <property type="entry name" value="Endonuclease/exonuclease/phosphatase"/>
    <property type="match status" value="1"/>
</dbReference>
<dbReference type="InterPro" id="IPR005135">
    <property type="entry name" value="Endo/exonuclease/phosphatase"/>
</dbReference>
<keyword evidence="4" id="KW-1185">Reference proteome</keyword>
<reference evidence="3" key="1">
    <citation type="submission" date="2021-01" db="EMBL/GenBank/DDBJ databases">
        <authorList>
            <person name="Zahm M."/>
            <person name="Roques C."/>
            <person name="Cabau C."/>
            <person name="Klopp C."/>
            <person name="Donnadieu C."/>
            <person name="Jouanno E."/>
            <person name="Lampietro C."/>
            <person name="Louis A."/>
            <person name="Herpin A."/>
            <person name="Echchiki A."/>
            <person name="Berthelot C."/>
            <person name="Parey E."/>
            <person name="Roest-Crollius H."/>
            <person name="Braasch I."/>
            <person name="Postlethwait J."/>
            <person name="Bobe J."/>
            <person name="Montfort J."/>
            <person name="Bouchez O."/>
            <person name="Begum T."/>
            <person name="Mejri S."/>
            <person name="Adams A."/>
            <person name="Chen W.-J."/>
            <person name="Guiguen Y."/>
        </authorList>
    </citation>
    <scope>NUCLEOTIDE SEQUENCE</scope>
    <source>
        <tissue evidence="3">Blood</tissue>
    </source>
</reference>
<evidence type="ECO:0000256" key="1">
    <source>
        <dbReference type="SAM" id="MobiDB-lite"/>
    </source>
</evidence>
<dbReference type="EMBL" id="JAERUA010000009">
    <property type="protein sequence ID" value="KAI1895495.1"/>
    <property type="molecule type" value="Genomic_DNA"/>
</dbReference>
<comment type="caution">
    <text evidence="3">The sequence shown here is derived from an EMBL/GenBank/DDBJ whole genome shotgun (WGS) entry which is preliminary data.</text>
</comment>
<dbReference type="InterPro" id="IPR036691">
    <property type="entry name" value="Endo/exonu/phosph_ase_sf"/>
</dbReference>
<feature type="domain" description="Endonuclease/exonuclease/phosphatase" evidence="2">
    <location>
        <begin position="321"/>
        <end position="670"/>
    </location>
</feature>
<proteinExistence type="predicted"/>
<dbReference type="InterPro" id="IPR050410">
    <property type="entry name" value="CCR4/nocturin_mRNA_transcr"/>
</dbReference>
<protein>
    <recommendedName>
        <fullName evidence="2">Endonuclease/exonuclease/phosphatase domain-containing protein</fullName>
    </recommendedName>
</protein>
<dbReference type="Proteomes" id="UP000829720">
    <property type="component" value="Unassembled WGS sequence"/>
</dbReference>
<dbReference type="Pfam" id="PF03372">
    <property type="entry name" value="Exo_endo_phos"/>
    <property type="match status" value="1"/>
</dbReference>